<dbReference type="InterPro" id="IPR005123">
    <property type="entry name" value="Oxoglu/Fe-dep_dioxygenase_dom"/>
</dbReference>
<reference evidence="8 9" key="1">
    <citation type="submission" date="2017-08" db="EMBL/GenBank/DDBJ databases">
        <title>Pusillimonas indicus sp. nov., a member of the family Alcaligenaceae isolated from surface seawater.</title>
        <authorList>
            <person name="Li J."/>
        </authorList>
    </citation>
    <scope>NUCLEOTIDE SEQUENCE [LARGE SCALE GENOMIC DNA]</scope>
    <source>
        <strain evidence="8 9">17-4A</strain>
    </source>
</reference>
<evidence type="ECO:0000313" key="9">
    <source>
        <dbReference type="Proteomes" id="UP000266483"/>
    </source>
</evidence>
<keyword evidence="3" id="KW-0847">Vitamin C</keyword>
<accession>A0ABX9MUB3</accession>
<dbReference type="PROSITE" id="PS51471">
    <property type="entry name" value="FE2OG_OXY"/>
    <property type="match status" value="1"/>
</dbReference>
<keyword evidence="5" id="KW-0560">Oxidoreductase</keyword>
<gene>
    <name evidence="8" type="ORF">CJO09_11125</name>
</gene>
<evidence type="ECO:0000256" key="3">
    <source>
        <dbReference type="ARBA" id="ARBA00022896"/>
    </source>
</evidence>
<evidence type="ECO:0000256" key="4">
    <source>
        <dbReference type="ARBA" id="ARBA00022964"/>
    </source>
</evidence>
<dbReference type="Gene3D" id="2.60.120.620">
    <property type="entry name" value="q2cbj1_9rhob like domain"/>
    <property type="match status" value="1"/>
</dbReference>
<dbReference type="Proteomes" id="UP000266483">
    <property type="component" value="Unassembled WGS sequence"/>
</dbReference>
<dbReference type="SMART" id="SM00702">
    <property type="entry name" value="P4Hc"/>
    <property type="match status" value="1"/>
</dbReference>
<dbReference type="EMBL" id="NQOU01000004">
    <property type="protein sequence ID" value="RII82443.1"/>
    <property type="molecule type" value="Genomic_DNA"/>
</dbReference>
<dbReference type="PANTHER" id="PTHR12907:SF26">
    <property type="entry name" value="HIF PROLYL HYDROXYLASE, ISOFORM C"/>
    <property type="match status" value="1"/>
</dbReference>
<dbReference type="RefSeq" id="WP_119442409.1">
    <property type="nucleotide sequence ID" value="NZ_CP170494.1"/>
</dbReference>
<evidence type="ECO:0000256" key="1">
    <source>
        <dbReference type="ARBA" id="ARBA00001961"/>
    </source>
</evidence>
<evidence type="ECO:0000259" key="7">
    <source>
        <dbReference type="PROSITE" id="PS51471"/>
    </source>
</evidence>
<comment type="caution">
    <text evidence="8">The sequence shown here is derived from an EMBL/GenBank/DDBJ whole genome shotgun (WGS) entry which is preliminary data.</text>
</comment>
<evidence type="ECO:0000313" key="8">
    <source>
        <dbReference type="EMBL" id="RII82443.1"/>
    </source>
</evidence>
<dbReference type="PANTHER" id="PTHR12907">
    <property type="entry name" value="EGL NINE HOMOLOG-RELATED"/>
    <property type="match status" value="1"/>
</dbReference>
<feature type="domain" description="Fe2OG dioxygenase" evidence="7">
    <location>
        <begin position="97"/>
        <end position="201"/>
    </location>
</feature>
<evidence type="ECO:0000256" key="6">
    <source>
        <dbReference type="ARBA" id="ARBA00023004"/>
    </source>
</evidence>
<evidence type="ECO:0000256" key="2">
    <source>
        <dbReference type="ARBA" id="ARBA00022723"/>
    </source>
</evidence>
<dbReference type="InterPro" id="IPR044862">
    <property type="entry name" value="Pro_4_hyd_alph_FE2OG_OXY"/>
</dbReference>
<keyword evidence="4" id="KW-0223">Dioxygenase</keyword>
<dbReference type="Pfam" id="PF13640">
    <property type="entry name" value="2OG-FeII_Oxy_3"/>
    <property type="match status" value="1"/>
</dbReference>
<keyword evidence="2" id="KW-0479">Metal-binding</keyword>
<comment type="cofactor">
    <cofactor evidence="1">
        <name>L-ascorbate</name>
        <dbReference type="ChEBI" id="CHEBI:38290"/>
    </cofactor>
</comment>
<keyword evidence="9" id="KW-1185">Reference proteome</keyword>
<dbReference type="InterPro" id="IPR006620">
    <property type="entry name" value="Pro_4_hyd_alph"/>
</dbReference>
<protein>
    <recommendedName>
        <fullName evidence="7">Fe2OG dioxygenase domain-containing protein</fullName>
    </recommendedName>
</protein>
<proteinExistence type="predicted"/>
<name>A0ABX9MUB3_9BURK</name>
<evidence type="ECO:0000256" key="5">
    <source>
        <dbReference type="ARBA" id="ARBA00023002"/>
    </source>
</evidence>
<keyword evidence="6" id="KW-0408">Iron</keyword>
<organism evidence="8 9">
    <name type="scientific">Neopusillimonas maritima</name>
    <dbReference type="NCBI Taxonomy" id="2026239"/>
    <lineage>
        <taxon>Bacteria</taxon>
        <taxon>Pseudomonadati</taxon>
        <taxon>Pseudomonadota</taxon>
        <taxon>Betaproteobacteria</taxon>
        <taxon>Burkholderiales</taxon>
        <taxon>Alcaligenaceae</taxon>
        <taxon>Neopusillimonas</taxon>
    </lineage>
</organism>
<sequence>MDTLPEGFLNDLETQGWAYCDTLICDSLRAQLLDIAGLFWKRGLFHAAHIGHLATKKADPVIRGDQICWLDAHMPQAAIQDFLAFATHLQNTLNATYFLGLRSQEFHFAHYEPGFGYKKHLDQHRNNPHRKISVVLYLNENWTADDGGELCLYGPENTPIEQATRLIPAPGRLVVFRSDLVWHEVLPGRKPRWSLTGWLRDDFLLSNG</sequence>
<dbReference type="InterPro" id="IPR051559">
    <property type="entry name" value="HIF_prolyl_hydroxylases"/>
</dbReference>